<keyword evidence="10" id="KW-1185">Reference proteome</keyword>
<feature type="domain" description="MgtC/SapB/SrpB/YhiD N-terminal" evidence="8">
    <location>
        <begin position="16"/>
        <end position="142"/>
    </location>
</feature>
<dbReference type="PRINTS" id="PR01837">
    <property type="entry name" value="MGTCSAPBPROT"/>
</dbReference>
<keyword evidence="5 7" id="KW-1133">Transmembrane helix</keyword>
<keyword evidence="6 7" id="KW-0472">Membrane</keyword>
<evidence type="ECO:0000256" key="4">
    <source>
        <dbReference type="ARBA" id="ARBA00022692"/>
    </source>
</evidence>
<evidence type="ECO:0000256" key="1">
    <source>
        <dbReference type="ARBA" id="ARBA00004651"/>
    </source>
</evidence>
<dbReference type="PANTHER" id="PTHR33778:SF1">
    <property type="entry name" value="MAGNESIUM TRANSPORTER YHID-RELATED"/>
    <property type="match status" value="1"/>
</dbReference>
<dbReference type="Pfam" id="PF02308">
    <property type="entry name" value="MgtC"/>
    <property type="match status" value="1"/>
</dbReference>
<feature type="transmembrane region" description="Helical" evidence="7">
    <location>
        <begin position="106"/>
        <end position="139"/>
    </location>
</feature>
<evidence type="ECO:0000256" key="6">
    <source>
        <dbReference type="ARBA" id="ARBA00023136"/>
    </source>
</evidence>
<sequence length="223" mass="24552">MKAFLLLQSSYLLRMLGAALCGAAIGYERENHLKVAGIRTHIIVSLTSALMMIISKYGFYDVLVTDNINLDPSRIAAGIVTAIGFLGASVIFTRKMNVSGLTTAAGIWGVVGIGMAFGAGMYVIGIAATLFILIMQFAFHKMKFRKAPKTEQITVQVEEDKDINTILETAFTSKKIVISNIRATRIDNHQLEIKLYVRFPESYDINDVVTLLKETPEITSIDI</sequence>
<dbReference type="AlphaFoldDB" id="A0A4V6HRN2"/>
<comment type="caution">
    <text evidence="9">The sequence shown here is derived from an EMBL/GenBank/DDBJ whole genome shotgun (WGS) entry which is preliminary data.</text>
</comment>
<name>A0A4V6HRN2_9FIRM</name>
<evidence type="ECO:0000313" key="10">
    <source>
        <dbReference type="Proteomes" id="UP000306509"/>
    </source>
</evidence>
<dbReference type="InterPro" id="IPR049177">
    <property type="entry name" value="MgtC_SapB_SrpB_YhiD_N"/>
</dbReference>
<reference evidence="9 10" key="1">
    <citation type="journal article" date="2019" name="Anaerobe">
        <title>Detection of Robinsoniella peoriensis in multiple bone samples of a trauma patient.</title>
        <authorList>
            <person name="Schrottner P."/>
            <person name="Hartwich K."/>
            <person name="Bunk B."/>
            <person name="Schober I."/>
            <person name="Helbig S."/>
            <person name="Rudolph W.W."/>
            <person name="Gunzer F."/>
        </authorList>
    </citation>
    <scope>NUCLEOTIDE SEQUENCE [LARGE SCALE GENOMIC DNA]</scope>
    <source>
        <strain evidence="9 10">DSM 106044</strain>
    </source>
</reference>
<feature type="transmembrane region" description="Helical" evidence="7">
    <location>
        <begin position="75"/>
        <end position="94"/>
    </location>
</feature>
<dbReference type="Proteomes" id="UP000306509">
    <property type="component" value="Unassembled WGS sequence"/>
</dbReference>
<dbReference type="InterPro" id="IPR003416">
    <property type="entry name" value="MgtC/SapB/SrpB/YhiD_fam"/>
</dbReference>
<evidence type="ECO:0000256" key="2">
    <source>
        <dbReference type="ARBA" id="ARBA00009298"/>
    </source>
</evidence>
<keyword evidence="3" id="KW-1003">Cell membrane</keyword>
<keyword evidence="4 7" id="KW-0812">Transmembrane</keyword>
<protein>
    <submittedName>
        <fullName evidence="9">Putative Mg(2+) transport ATPase</fullName>
    </submittedName>
</protein>
<proteinExistence type="inferred from homology"/>
<comment type="subcellular location">
    <subcellularLocation>
        <location evidence="1">Cell membrane</location>
        <topology evidence="1">Multi-pass membrane protein</topology>
    </subcellularLocation>
</comment>
<feature type="transmembrane region" description="Helical" evidence="7">
    <location>
        <begin position="33"/>
        <end position="54"/>
    </location>
</feature>
<comment type="similarity">
    <text evidence="2">Belongs to the MgtC/SapB family.</text>
</comment>
<evidence type="ECO:0000259" key="8">
    <source>
        <dbReference type="Pfam" id="PF02308"/>
    </source>
</evidence>
<evidence type="ECO:0000256" key="5">
    <source>
        <dbReference type="ARBA" id="ARBA00022989"/>
    </source>
</evidence>
<dbReference type="RefSeq" id="WP_027295357.1">
    <property type="nucleotide sequence ID" value="NZ_CABMJZ010000086.1"/>
</dbReference>
<accession>A0A4V6HRN2</accession>
<dbReference type="PANTHER" id="PTHR33778">
    <property type="entry name" value="PROTEIN MGTC"/>
    <property type="match status" value="1"/>
</dbReference>
<dbReference type="GO" id="GO:0005886">
    <property type="term" value="C:plasma membrane"/>
    <property type="evidence" value="ECO:0007669"/>
    <property type="project" value="UniProtKB-SubCell"/>
</dbReference>
<evidence type="ECO:0000256" key="7">
    <source>
        <dbReference type="SAM" id="Phobius"/>
    </source>
</evidence>
<dbReference type="EMBL" id="QGQD01000066">
    <property type="protein sequence ID" value="TLC99737.1"/>
    <property type="molecule type" value="Genomic_DNA"/>
</dbReference>
<dbReference type="STRING" id="180332.GCA_000797495_02768"/>
<organism evidence="9 10">
    <name type="scientific">Robinsoniella peoriensis</name>
    <dbReference type="NCBI Taxonomy" id="180332"/>
    <lineage>
        <taxon>Bacteria</taxon>
        <taxon>Bacillati</taxon>
        <taxon>Bacillota</taxon>
        <taxon>Clostridia</taxon>
        <taxon>Lachnospirales</taxon>
        <taxon>Lachnospiraceae</taxon>
        <taxon>Robinsoniella</taxon>
    </lineage>
</organism>
<evidence type="ECO:0000256" key="3">
    <source>
        <dbReference type="ARBA" id="ARBA00022475"/>
    </source>
</evidence>
<evidence type="ECO:0000313" key="9">
    <source>
        <dbReference type="EMBL" id="TLC99737.1"/>
    </source>
</evidence>
<gene>
    <name evidence="9" type="ORF">DSM106044_03378</name>
</gene>